<dbReference type="Gene3D" id="3.30.300.20">
    <property type="match status" value="1"/>
</dbReference>
<dbReference type="PROSITE" id="PS50113">
    <property type="entry name" value="PAC"/>
    <property type="match status" value="1"/>
</dbReference>
<dbReference type="CDD" id="cd22533">
    <property type="entry name" value="KH-II_YlqC-like"/>
    <property type="match status" value="1"/>
</dbReference>
<evidence type="ECO:0000256" key="2">
    <source>
        <dbReference type="ARBA" id="ARBA00012438"/>
    </source>
</evidence>
<dbReference type="InterPro" id="IPR015946">
    <property type="entry name" value="KH_dom-like_a/b"/>
</dbReference>
<dbReference type="PANTHER" id="PTHR43304:SF1">
    <property type="entry name" value="PAC DOMAIN-CONTAINING PROTEIN"/>
    <property type="match status" value="1"/>
</dbReference>
<evidence type="ECO:0000256" key="3">
    <source>
        <dbReference type="ARBA" id="ARBA00022553"/>
    </source>
</evidence>
<name>A0A7W8E3Z7_9BACT</name>
<keyword evidence="8" id="KW-1185">Reference proteome</keyword>
<dbReference type="SUPFAM" id="SSF55785">
    <property type="entry name" value="PYP-like sensor domain (PAS domain)"/>
    <property type="match status" value="2"/>
</dbReference>
<dbReference type="GO" id="GO:0003723">
    <property type="term" value="F:RNA binding"/>
    <property type="evidence" value="ECO:0007669"/>
    <property type="project" value="InterPro"/>
</dbReference>
<comment type="catalytic activity">
    <reaction evidence="1">
        <text>ATP + protein L-histidine = ADP + protein N-phospho-L-histidine.</text>
        <dbReference type="EC" id="2.7.13.3"/>
    </reaction>
</comment>
<evidence type="ECO:0000313" key="7">
    <source>
        <dbReference type="EMBL" id="MBB5058503.1"/>
    </source>
</evidence>
<comment type="caution">
    <text evidence="7">The sequence shown here is derived from an EMBL/GenBank/DDBJ whole genome shotgun (WGS) entry which is preliminary data.</text>
</comment>
<dbReference type="AlphaFoldDB" id="A0A7W8E3Z7"/>
<dbReference type="InterPro" id="IPR001610">
    <property type="entry name" value="PAC"/>
</dbReference>
<evidence type="ECO:0000256" key="4">
    <source>
        <dbReference type="ARBA" id="ARBA00022679"/>
    </source>
</evidence>
<evidence type="ECO:0000259" key="6">
    <source>
        <dbReference type="PROSITE" id="PS50113"/>
    </source>
</evidence>
<dbReference type="EC" id="2.7.13.3" evidence="2"/>
<accession>A0A7W8E3Z7</accession>
<sequence length="413" mass="45605">MENTGRFDRDVEEAGSRRAASSHIYGIGEMAEEIRSFAWETSPLGSIDKWSPTLLAVVNVVLSSPIPAAVYWGPQLIFICNDPSLRMMGAKPPAVLGLSVEALWGPFWSKVEQERFRSVMDSGQSFHGESVPYGFRRDGRSVDVFVNYSLSPIYEDGQVAGIFRTLEDISENVLAMRALAESDARLRMALSVNRCVGVWDWHLRDNVVFGDETIASLYGIDPKAAAAGAPHRAYERLLHPEDIDVLNNAVMACIATGKDFSVDYRVRQADDSYRWIQSRGRCVYDENGRPSRVTGLKLDITSEKNEAVTTLPRNLFPTSDPSSDLDSLPPSVTTFVAATANLLAEFPSEIELEVVPEAAGTQFILRVAKSDLGRLIGRQGRIIRSIRMLLYTAAATHKERFSIDVESKNAPAG</sequence>
<dbReference type="Pfam" id="PF13083">
    <property type="entry name" value="KH_KhpA-B"/>
    <property type="match status" value="1"/>
</dbReference>
<keyword evidence="4" id="KW-0808">Transferase</keyword>
<evidence type="ECO:0000256" key="5">
    <source>
        <dbReference type="ARBA" id="ARBA00022777"/>
    </source>
</evidence>
<dbReference type="InterPro" id="IPR013655">
    <property type="entry name" value="PAS_fold_3"/>
</dbReference>
<dbReference type="Proteomes" id="UP000540989">
    <property type="component" value="Unassembled WGS sequence"/>
</dbReference>
<dbReference type="Gene3D" id="3.30.450.20">
    <property type="entry name" value="PAS domain"/>
    <property type="match status" value="2"/>
</dbReference>
<dbReference type="CDD" id="cd00130">
    <property type="entry name" value="PAS"/>
    <property type="match status" value="2"/>
</dbReference>
<evidence type="ECO:0000313" key="8">
    <source>
        <dbReference type="Proteomes" id="UP000540989"/>
    </source>
</evidence>
<dbReference type="InterPro" id="IPR000014">
    <property type="entry name" value="PAS"/>
</dbReference>
<dbReference type="GO" id="GO:0004673">
    <property type="term" value="F:protein histidine kinase activity"/>
    <property type="evidence" value="ECO:0007669"/>
    <property type="project" value="UniProtKB-EC"/>
</dbReference>
<dbReference type="InterPro" id="IPR020627">
    <property type="entry name" value="KhpA"/>
</dbReference>
<dbReference type="SMART" id="SM00086">
    <property type="entry name" value="PAC"/>
    <property type="match status" value="2"/>
</dbReference>
<dbReference type="Pfam" id="PF13426">
    <property type="entry name" value="PAS_9"/>
    <property type="match status" value="1"/>
</dbReference>
<dbReference type="RefSeq" id="WP_184218187.1">
    <property type="nucleotide sequence ID" value="NZ_JACHIP010000004.1"/>
</dbReference>
<dbReference type="Pfam" id="PF08447">
    <property type="entry name" value="PAS_3"/>
    <property type="match status" value="1"/>
</dbReference>
<feature type="domain" description="PAC" evidence="6">
    <location>
        <begin position="260"/>
        <end position="312"/>
    </location>
</feature>
<dbReference type="EMBL" id="JACHIP010000004">
    <property type="protein sequence ID" value="MBB5058503.1"/>
    <property type="molecule type" value="Genomic_DNA"/>
</dbReference>
<evidence type="ECO:0000256" key="1">
    <source>
        <dbReference type="ARBA" id="ARBA00000085"/>
    </source>
</evidence>
<proteinExistence type="predicted"/>
<dbReference type="PANTHER" id="PTHR43304">
    <property type="entry name" value="PHYTOCHROME-LIKE PROTEIN CPH1"/>
    <property type="match status" value="1"/>
</dbReference>
<protein>
    <recommendedName>
        <fullName evidence="2">histidine kinase</fullName>
        <ecNumber evidence="2">2.7.13.3</ecNumber>
    </recommendedName>
</protein>
<keyword evidence="5" id="KW-0418">Kinase</keyword>
<dbReference type="InterPro" id="IPR052162">
    <property type="entry name" value="Sensor_kinase/Photoreceptor"/>
</dbReference>
<keyword evidence="3" id="KW-0597">Phosphoprotein</keyword>
<gene>
    <name evidence="7" type="ORF">HDF16_003217</name>
</gene>
<organism evidence="7 8">
    <name type="scientific">Granulicella aggregans</name>
    <dbReference type="NCBI Taxonomy" id="474949"/>
    <lineage>
        <taxon>Bacteria</taxon>
        <taxon>Pseudomonadati</taxon>
        <taxon>Acidobacteriota</taxon>
        <taxon>Terriglobia</taxon>
        <taxon>Terriglobales</taxon>
        <taxon>Acidobacteriaceae</taxon>
        <taxon>Granulicella</taxon>
    </lineage>
</organism>
<reference evidence="7 8" key="1">
    <citation type="submission" date="2020-08" db="EMBL/GenBank/DDBJ databases">
        <title>Genomic Encyclopedia of Type Strains, Phase IV (KMG-V): Genome sequencing to study the core and pangenomes of soil and plant-associated prokaryotes.</title>
        <authorList>
            <person name="Whitman W."/>
        </authorList>
    </citation>
    <scope>NUCLEOTIDE SEQUENCE [LARGE SCALE GENOMIC DNA]</scope>
    <source>
        <strain evidence="7 8">M8UP14</strain>
    </source>
</reference>
<dbReference type="InterPro" id="IPR035965">
    <property type="entry name" value="PAS-like_dom_sf"/>
</dbReference>
<dbReference type="InterPro" id="IPR000700">
    <property type="entry name" value="PAS-assoc_C"/>
</dbReference>